<keyword evidence="3" id="KW-1185">Reference proteome</keyword>
<name>A0A1E3Q1H3_LIPST</name>
<protein>
    <recommendedName>
        <fullName evidence="1">RmlD-like substrate binding domain-containing protein</fullName>
    </recommendedName>
</protein>
<organism evidence="2 3">
    <name type="scientific">Lipomyces starkeyi NRRL Y-11557</name>
    <dbReference type="NCBI Taxonomy" id="675824"/>
    <lineage>
        <taxon>Eukaryota</taxon>
        <taxon>Fungi</taxon>
        <taxon>Dikarya</taxon>
        <taxon>Ascomycota</taxon>
        <taxon>Saccharomycotina</taxon>
        <taxon>Lipomycetes</taxon>
        <taxon>Lipomycetales</taxon>
        <taxon>Lipomycetaceae</taxon>
        <taxon>Lipomyces</taxon>
    </lineage>
</organism>
<evidence type="ECO:0000313" key="2">
    <source>
        <dbReference type="EMBL" id="ODQ71506.1"/>
    </source>
</evidence>
<dbReference type="InterPro" id="IPR029903">
    <property type="entry name" value="RmlD-like-bd"/>
</dbReference>
<dbReference type="AlphaFoldDB" id="A0A1E3Q1H3"/>
<dbReference type="Pfam" id="PF04321">
    <property type="entry name" value="RmlD_sub_bind"/>
    <property type="match status" value="2"/>
</dbReference>
<feature type="domain" description="RmlD-like substrate binding" evidence="1">
    <location>
        <begin position="9"/>
        <end position="164"/>
    </location>
</feature>
<accession>A0A1E3Q1H3</accession>
<evidence type="ECO:0000313" key="3">
    <source>
        <dbReference type="Proteomes" id="UP000094385"/>
    </source>
</evidence>
<dbReference type="PANTHER" id="PTHR10491:SF4">
    <property type="entry name" value="METHIONINE ADENOSYLTRANSFERASE 2 SUBUNIT BETA"/>
    <property type="match status" value="1"/>
</dbReference>
<gene>
    <name evidence="2" type="ORF">LIPSTDRAFT_4739</name>
</gene>
<dbReference type="InterPro" id="IPR036291">
    <property type="entry name" value="NAD(P)-bd_dom_sf"/>
</dbReference>
<dbReference type="GO" id="GO:0006556">
    <property type="term" value="P:S-adenosylmethionine biosynthetic process"/>
    <property type="evidence" value="ECO:0007669"/>
    <property type="project" value="UniProtKB-UniPathway"/>
</dbReference>
<reference evidence="2 3" key="1">
    <citation type="journal article" date="2016" name="Proc. Natl. Acad. Sci. U.S.A.">
        <title>Comparative genomics of biotechnologically important yeasts.</title>
        <authorList>
            <person name="Riley R."/>
            <person name="Haridas S."/>
            <person name="Wolfe K.H."/>
            <person name="Lopes M.R."/>
            <person name="Hittinger C.T."/>
            <person name="Goeker M."/>
            <person name="Salamov A.A."/>
            <person name="Wisecaver J.H."/>
            <person name="Long T.M."/>
            <person name="Calvey C.H."/>
            <person name="Aerts A.L."/>
            <person name="Barry K.W."/>
            <person name="Choi C."/>
            <person name="Clum A."/>
            <person name="Coughlan A.Y."/>
            <person name="Deshpande S."/>
            <person name="Douglass A.P."/>
            <person name="Hanson S.J."/>
            <person name="Klenk H.-P."/>
            <person name="LaButti K.M."/>
            <person name="Lapidus A."/>
            <person name="Lindquist E.A."/>
            <person name="Lipzen A.M."/>
            <person name="Meier-Kolthoff J.P."/>
            <person name="Ohm R.A."/>
            <person name="Otillar R.P."/>
            <person name="Pangilinan J.L."/>
            <person name="Peng Y."/>
            <person name="Rokas A."/>
            <person name="Rosa C.A."/>
            <person name="Scheuner C."/>
            <person name="Sibirny A.A."/>
            <person name="Slot J.C."/>
            <person name="Stielow J.B."/>
            <person name="Sun H."/>
            <person name="Kurtzman C.P."/>
            <person name="Blackwell M."/>
            <person name="Grigoriev I.V."/>
            <person name="Jeffries T.W."/>
        </authorList>
    </citation>
    <scope>NUCLEOTIDE SEQUENCE [LARGE SCALE GENOMIC DNA]</scope>
    <source>
        <strain evidence="2 3">NRRL Y-11557</strain>
    </source>
</reference>
<dbReference type="Gene3D" id="3.40.50.720">
    <property type="entry name" value="NAD(P)-binding Rossmann-like Domain"/>
    <property type="match status" value="1"/>
</dbReference>
<dbReference type="FunFam" id="3.40.50.720:FF:000357">
    <property type="entry name" value="Methionine adenosyltransferase 2 subunit beta"/>
    <property type="match status" value="1"/>
</dbReference>
<dbReference type="UniPathway" id="UPA00315">
    <property type="reaction ID" value="UER00080"/>
</dbReference>
<dbReference type="CDD" id="cd05254">
    <property type="entry name" value="dTDP_HR_like_SDR_e"/>
    <property type="match status" value="1"/>
</dbReference>
<dbReference type="EMBL" id="KV454297">
    <property type="protein sequence ID" value="ODQ71506.1"/>
    <property type="molecule type" value="Genomic_DNA"/>
</dbReference>
<dbReference type="Proteomes" id="UP000094385">
    <property type="component" value="Unassembled WGS sequence"/>
</dbReference>
<dbReference type="STRING" id="675824.A0A1E3Q1H3"/>
<dbReference type="SUPFAM" id="SSF51735">
    <property type="entry name" value="NAD(P)-binding Rossmann-fold domains"/>
    <property type="match status" value="1"/>
</dbReference>
<dbReference type="GO" id="GO:0048270">
    <property type="term" value="F:methionine adenosyltransferase regulator activity"/>
    <property type="evidence" value="ECO:0007669"/>
    <property type="project" value="TreeGrafter"/>
</dbReference>
<evidence type="ECO:0000259" key="1">
    <source>
        <dbReference type="Pfam" id="PF04321"/>
    </source>
</evidence>
<dbReference type="GO" id="GO:0048269">
    <property type="term" value="C:methionine adenosyltransferase complex"/>
    <property type="evidence" value="ECO:0007669"/>
    <property type="project" value="TreeGrafter"/>
</dbReference>
<dbReference type="InterPro" id="IPR005913">
    <property type="entry name" value="dTDP_dehydrorham_reduct"/>
</dbReference>
<dbReference type="PANTHER" id="PTHR10491">
    <property type="entry name" value="DTDP-4-DEHYDRORHAMNOSE REDUCTASE"/>
    <property type="match status" value="1"/>
</dbReference>
<dbReference type="OrthoDB" id="6235964at2759"/>
<feature type="domain" description="RmlD-like substrate binding" evidence="1">
    <location>
        <begin position="196"/>
        <end position="303"/>
    </location>
</feature>
<proteinExistence type="predicted"/>
<sequence length="324" mass="36413">MAPETSHPTVLVTGATGLLGREIVKKFHDYGSNWNVVGTGLSRSSPPTFVLDLTDTDQVAQFIRTTMPSIVIHSAAERRPDFAAKNPEKVVELNVMVTKFLAELTAEMGIPFIYISTDYVFDGTCPPYEPYDEPNPTNLYGITKRNGELESLKHNKKSLIFRVPIKSLPALNLCSNLCRYGEVEKTSESAINALVDITLNVNRETEVEIDNWQIRYPTNTQDIGRVLRDLADLILSGKKEVPSILHFSATQKYTKYEICQLLGELLGVPTTHLKKVDTVIKANSKVIRPHDCCLSNKRLMELGIDSSTVDFVTWWKKYLLPARR</sequence>